<dbReference type="Gene3D" id="3.40.630.30">
    <property type="match status" value="1"/>
</dbReference>
<evidence type="ECO:0000313" key="3">
    <source>
        <dbReference type="Proteomes" id="UP000002164"/>
    </source>
</evidence>
<dbReference type="PANTHER" id="PTHR43792">
    <property type="entry name" value="GNAT FAMILY, PUTATIVE (AFU_ORTHOLOGUE AFUA_3G00765)-RELATED-RELATED"/>
    <property type="match status" value="1"/>
</dbReference>
<reference evidence="2 3" key="1">
    <citation type="journal article" date="2008" name="J. Bacteriol.">
        <title>Complete genome sequence of the mosquitocidal bacterium Bacillus sphaericus C3-41 and comparison with those of closely related Bacillus species.</title>
        <authorList>
            <person name="Hu X."/>
            <person name="Fan W."/>
            <person name="Han B."/>
            <person name="Liu H."/>
            <person name="Zheng D."/>
            <person name="Li Q."/>
            <person name="Dong W."/>
            <person name="Yan J."/>
            <person name="Gao M."/>
            <person name="Berry C."/>
            <person name="Yuan Z."/>
        </authorList>
    </citation>
    <scope>NUCLEOTIDE SEQUENCE [LARGE SCALE GENOMIC DNA]</scope>
    <source>
        <strain evidence="2 3">C3-41</strain>
    </source>
</reference>
<dbReference type="AlphaFoldDB" id="B1HRJ9"/>
<protein>
    <recommendedName>
        <fullName evidence="1">N-acetyltransferase domain-containing protein</fullName>
    </recommendedName>
</protein>
<evidence type="ECO:0000259" key="1">
    <source>
        <dbReference type="PROSITE" id="PS51186"/>
    </source>
</evidence>
<dbReference type="KEGG" id="lsp:Bsph_1688"/>
<dbReference type="Pfam" id="PF13302">
    <property type="entry name" value="Acetyltransf_3"/>
    <property type="match status" value="1"/>
</dbReference>
<dbReference type="HOGENOM" id="CLU_013985_3_6_9"/>
<dbReference type="CDD" id="cd04301">
    <property type="entry name" value="NAT_SF"/>
    <property type="match status" value="1"/>
</dbReference>
<dbReference type="InterPro" id="IPR016181">
    <property type="entry name" value="Acyl_CoA_acyltransferase"/>
</dbReference>
<dbReference type="Proteomes" id="UP000002164">
    <property type="component" value="Chromosome"/>
</dbReference>
<dbReference type="InterPro" id="IPR051531">
    <property type="entry name" value="N-acetyltransferase"/>
</dbReference>
<accession>B1HRJ9</accession>
<dbReference type="SUPFAM" id="SSF55729">
    <property type="entry name" value="Acyl-CoA N-acyltransferases (Nat)"/>
    <property type="match status" value="1"/>
</dbReference>
<dbReference type="InterPro" id="IPR000182">
    <property type="entry name" value="GNAT_dom"/>
</dbReference>
<dbReference type="EnsemblBacteria" id="ACA39284">
    <property type="protein sequence ID" value="ACA39284"/>
    <property type="gene ID" value="Bsph_1688"/>
</dbReference>
<dbReference type="PANTHER" id="PTHR43792:SF5">
    <property type="entry name" value="RIBOSOMAL-PROTEIN-SERINE ACETYLTRANSFERASE"/>
    <property type="match status" value="1"/>
</dbReference>
<sequence>MEDIHVNVTTKRLLIRTFQEQDWEAVYSYTSDEKVMHYMPEGVFTEDQAKKFIKENSSDKAKHFAIVSNNCKQVIGHIVFHPYFGDHTYEIGWVLNPGYQNQGFASEAAHAVLDYGFNEKKLHRIIATCQPENIASYKVMEKIGMRREGFFKKCIPYGDEWWDEYYYAVLREEWDNLLGG</sequence>
<dbReference type="PROSITE" id="PS51186">
    <property type="entry name" value="GNAT"/>
    <property type="match status" value="1"/>
</dbReference>
<proteinExistence type="predicted"/>
<dbReference type="GO" id="GO:0016747">
    <property type="term" value="F:acyltransferase activity, transferring groups other than amino-acyl groups"/>
    <property type="evidence" value="ECO:0007669"/>
    <property type="project" value="InterPro"/>
</dbReference>
<gene>
    <name evidence="2" type="ordered locus">Bsph_1688</name>
</gene>
<feature type="domain" description="N-acetyltransferase" evidence="1">
    <location>
        <begin position="13"/>
        <end position="172"/>
    </location>
</feature>
<dbReference type="EMBL" id="CP000817">
    <property type="protein sequence ID" value="ACA39284.1"/>
    <property type="molecule type" value="Genomic_DNA"/>
</dbReference>
<name>B1HRJ9_LYSSC</name>
<organism evidence="2 3">
    <name type="scientific">Lysinibacillus sphaericus (strain C3-41)</name>
    <dbReference type="NCBI Taxonomy" id="444177"/>
    <lineage>
        <taxon>Bacteria</taxon>
        <taxon>Bacillati</taxon>
        <taxon>Bacillota</taxon>
        <taxon>Bacilli</taxon>
        <taxon>Bacillales</taxon>
        <taxon>Bacillaceae</taxon>
        <taxon>Lysinibacillus</taxon>
    </lineage>
</organism>
<evidence type="ECO:0000313" key="2">
    <source>
        <dbReference type="EMBL" id="ACA39284.1"/>
    </source>
</evidence>